<dbReference type="CDD" id="cd01561">
    <property type="entry name" value="CBS_like"/>
    <property type="match status" value="1"/>
</dbReference>
<feature type="domain" description="Tryptophan synthase beta chain-like PALP" evidence="7">
    <location>
        <begin position="15"/>
        <end position="299"/>
    </location>
</feature>
<comment type="pathway">
    <text evidence="2">Amino-acid biosynthesis; L-cysteine biosynthesis; L-cysteine from L-homocysteine and L-serine: step 1/2.</text>
</comment>
<comment type="cofactor">
    <cofactor evidence="1">
        <name>pyridoxal 5'-phosphate</name>
        <dbReference type="ChEBI" id="CHEBI:597326"/>
    </cofactor>
</comment>
<dbReference type="EMBL" id="MU005629">
    <property type="protein sequence ID" value="KAF2676853.1"/>
    <property type="molecule type" value="Genomic_DNA"/>
</dbReference>
<evidence type="ECO:0000256" key="6">
    <source>
        <dbReference type="ARBA" id="ARBA00047490"/>
    </source>
</evidence>
<protein>
    <recommendedName>
        <fullName evidence="4">cystathionine beta-synthase</fullName>
        <ecNumber evidence="4">4.2.1.22</ecNumber>
    </recommendedName>
</protein>
<reference evidence="8" key="1">
    <citation type="journal article" date="2020" name="Stud. Mycol.">
        <title>101 Dothideomycetes genomes: a test case for predicting lifestyles and emergence of pathogens.</title>
        <authorList>
            <person name="Haridas S."/>
            <person name="Albert R."/>
            <person name="Binder M."/>
            <person name="Bloem J."/>
            <person name="Labutti K."/>
            <person name="Salamov A."/>
            <person name="Andreopoulos B."/>
            <person name="Baker S."/>
            <person name="Barry K."/>
            <person name="Bills G."/>
            <person name="Bluhm B."/>
            <person name="Cannon C."/>
            <person name="Castanera R."/>
            <person name="Culley D."/>
            <person name="Daum C."/>
            <person name="Ezra D."/>
            <person name="Gonzalez J."/>
            <person name="Henrissat B."/>
            <person name="Kuo A."/>
            <person name="Liang C."/>
            <person name="Lipzen A."/>
            <person name="Lutzoni F."/>
            <person name="Magnuson J."/>
            <person name="Mondo S."/>
            <person name="Nolan M."/>
            <person name="Ohm R."/>
            <person name="Pangilinan J."/>
            <person name="Park H.-J."/>
            <person name="Ramirez L."/>
            <person name="Alfaro M."/>
            <person name="Sun H."/>
            <person name="Tritt A."/>
            <person name="Yoshinaga Y."/>
            <person name="Zwiers L.-H."/>
            <person name="Turgeon B."/>
            <person name="Goodwin S."/>
            <person name="Spatafora J."/>
            <person name="Crous P."/>
            <person name="Grigoriev I."/>
        </authorList>
    </citation>
    <scope>NUCLEOTIDE SEQUENCE</scope>
    <source>
        <strain evidence="8">CBS 122367</strain>
    </source>
</reference>
<evidence type="ECO:0000313" key="8">
    <source>
        <dbReference type="EMBL" id="KAF2676853.1"/>
    </source>
</evidence>
<dbReference type="GO" id="GO:0004122">
    <property type="term" value="F:cystathionine beta-synthase activity"/>
    <property type="evidence" value="ECO:0007669"/>
    <property type="project" value="UniProtKB-EC"/>
</dbReference>
<accession>A0A6G1IFU8</accession>
<evidence type="ECO:0000259" key="7">
    <source>
        <dbReference type="Pfam" id="PF00291"/>
    </source>
</evidence>
<comment type="similarity">
    <text evidence="3">Belongs to the cysteine synthase/cystathionine beta-synthase family.</text>
</comment>
<evidence type="ECO:0000256" key="3">
    <source>
        <dbReference type="ARBA" id="ARBA00007103"/>
    </source>
</evidence>
<organism evidence="8 9">
    <name type="scientific">Lentithecium fluviatile CBS 122367</name>
    <dbReference type="NCBI Taxonomy" id="1168545"/>
    <lineage>
        <taxon>Eukaryota</taxon>
        <taxon>Fungi</taxon>
        <taxon>Dikarya</taxon>
        <taxon>Ascomycota</taxon>
        <taxon>Pezizomycotina</taxon>
        <taxon>Dothideomycetes</taxon>
        <taxon>Pleosporomycetidae</taxon>
        <taxon>Pleosporales</taxon>
        <taxon>Massarineae</taxon>
        <taxon>Lentitheciaceae</taxon>
        <taxon>Lentithecium</taxon>
    </lineage>
</organism>
<evidence type="ECO:0000256" key="2">
    <source>
        <dbReference type="ARBA" id="ARBA00005003"/>
    </source>
</evidence>
<dbReference type="Gene3D" id="3.40.50.1100">
    <property type="match status" value="2"/>
</dbReference>
<dbReference type="InterPro" id="IPR001216">
    <property type="entry name" value="P-phosphate_BS"/>
</dbReference>
<name>A0A6G1IFU8_9PLEO</name>
<dbReference type="PANTHER" id="PTHR10314">
    <property type="entry name" value="CYSTATHIONINE BETA-SYNTHASE"/>
    <property type="match status" value="1"/>
</dbReference>
<dbReference type="Proteomes" id="UP000799291">
    <property type="component" value="Unassembled WGS sequence"/>
</dbReference>
<evidence type="ECO:0000256" key="5">
    <source>
        <dbReference type="ARBA" id="ARBA00022898"/>
    </source>
</evidence>
<dbReference type="InterPro" id="IPR036052">
    <property type="entry name" value="TrpB-like_PALP_sf"/>
</dbReference>
<dbReference type="FunFam" id="3.40.50.1100:FF:000118">
    <property type="entry name" value="Related to CYS4-cystathionine beta-synthase"/>
    <property type="match status" value="1"/>
</dbReference>
<dbReference type="EC" id="4.2.1.22" evidence="4"/>
<evidence type="ECO:0000256" key="1">
    <source>
        <dbReference type="ARBA" id="ARBA00001933"/>
    </source>
</evidence>
<dbReference type="FunFam" id="3.40.50.1100:FF:000003">
    <property type="entry name" value="Cystathionine beta-synthase"/>
    <property type="match status" value="1"/>
</dbReference>
<comment type="catalytic activity">
    <reaction evidence="6">
        <text>L-homocysteine + L-serine = L,L-cystathionine + H2O</text>
        <dbReference type="Rhea" id="RHEA:10112"/>
        <dbReference type="ChEBI" id="CHEBI:15377"/>
        <dbReference type="ChEBI" id="CHEBI:33384"/>
        <dbReference type="ChEBI" id="CHEBI:58161"/>
        <dbReference type="ChEBI" id="CHEBI:58199"/>
        <dbReference type="EC" id="4.2.1.22"/>
    </reaction>
</comment>
<proteinExistence type="inferred from homology"/>
<evidence type="ECO:0000256" key="4">
    <source>
        <dbReference type="ARBA" id="ARBA00012041"/>
    </source>
</evidence>
<dbReference type="SUPFAM" id="SSF53686">
    <property type="entry name" value="Tryptophan synthase beta subunit-like PLP-dependent enzymes"/>
    <property type="match status" value="1"/>
</dbReference>
<sequence length="334" mass="36117">MGSVSPTCPLLRDNVSEHIGETPLRCAKLEYFNAGGSVKDRIAKRMVEQAERDGIIRSGDTLIEASSGNTGIAIALMAAVKRYKCIIILSEKMSMEKEQILCMLGTRVVRTPAGVPIESPDSIISVAKCLQKEIPNSYVLDRYGNPENLAAHEFGTAEETLYQTSNKVDVVVAGAGAGGTITGLSRGLKKYDPNIILVGVDPLGSVLAVPETLNQSKAEYKVEGIDYDFVPGVLGQNSADFWIKTTDKDAFNYARQLVREEGMLVGGSSGSAIAGLVRLLALRPELNTEGKTIVLIFPDSLRNYLTKFADDEWMKTHGFLELTEKGVGKLEGSK</sequence>
<keyword evidence="9" id="KW-1185">Reference proteome</keyword>
<gene>
    <name evidence="8" type="ORF">K458DRAFT_437017</name>
</gene>
<dbReference type="AlphaFoldDB" id="A0A6G1IFU8"/>
<dbReference type="GO" id="GO:0006535">
    <property type="term" value="P:cysteine biosynthetic process from serine"/>
    <property type="evidence" value="ECO:0007669"/>
    <property type="project" value="InterPro"/>
</dbReference>
<evidence type="ECO:0000313" key="9">
    <source>
        <dbReference type="Proteomes" id="UP000799291"/>
    </source>
</evidence>
<dbReference type="OrthoDB" id="728at2759"/>
<dbReference type="InterPro" id="IPR001926">
    <property type="entry name" value="TrpB-like_PALP"/>
</dbReference>
<dbReference type="PROSITE" id="PS00901">
    <property type="entry name" value="CYS_SYNTHASE"/>
    <property type="match status" value="1"/>
</dbReference>
<dbReference type="InterPro" id="IPR050214">
    <property type="entry name" value="Cys_Synth/Cystath_Beta-Synth"/>
</dbReference>
<dbReference type="Pfam" id="PF00291">
    <property type="entry name" value="PALP"/>
    <property type="match status" value="1"/>
</dbReference>
<keyword evidence="5" id="KW-0663">Pyridoxal phosphate</keyword>